<sequence length="245" mass="24055">MTNVVEIAVQDVAGVRIAQAAGADRVELCVALAATGGLTPPIGLIEVAVATGLPIHPLVRSRPGGFCYDGVELDVLVRDVRAAVRAGAAGVVVGALTPDWAVDVEAIRALVDAAGGAGVTFHRALDVVADARGALDLLAELGVTRVLTSGAAQAAIDGRANLELLAAHAASTGGRVQVMAGGGVRVQDIGALFGAGVDAVHLSARRAAPGAGASGPGGGPDGYDMTDESIVRAAVQAARSAPASG</sequence>
<dbReference type="GO" id="GO:0005507">
    <property type="term" value="F:copper ion binding"/>
    <property type="evidence" value="ECO:0007669"/>
    <property type="project" value="TreeGrafter"/>
</dbReference>
<dbReference type="SUPFAM" id="SSF110395">
    <property type="entry name" value="CutC-like"/>
    <property type="match status" value="1"/>
</dbReference>
<dbReference type="PANTHER" id="PTHR12598:SF0">
    <property type="entry name" value="COPPER HOMEOSTASIS PROTEIN CUTC HOMOLOG"/>
    <property type="match status" value="1"/>
</dbReference>
<evidence type="ECO:0000313" key="4">
    <source>
        <dbReference type="Proteomes" id="UP000663937"/>
    </source>
</evidence>
<dbReference type="RefSeq" id="WP_227423958.1">
    <property type="nucleotide sequence ID" value="NZ_CP071868.1"/>
</dbReference>
<dbReference type="Pfam" id="PF03932">
    <property type="entry name" value="CutC"/>
    <property type="match status" value="1"/>
</dbReference>
<keyword evidence="4" id="KW-1185">Reference proteome</keyword>
<accession>A0A8A4ZGL2</accession>
<dbReference type="AlphaFoldDB" id="A0A8A4ZGL2"/>
<dbReference type="InterPro" id="IPR036822">
    <property type="entry name" value="CutC-like_dom_sf"/>
</dbReference>
<reference evidence="3" key="1">
    <citation type="submission" date="2021-03" db="EMBL/GenBank/DDBJ databases">
        <title>Pengzhenrongella sicca gen. nov., sp. nov., a new member of suborder Micrococcineae isolated from High-Arctic tundra soil.</title>
        <authorList>
            <person name="Peng F."/>
        </authorList>
    </citation>
    <scope>NUCLEOTIDE SEQUENCE</scope>
    <source>
        <strain evidence="3">LRZ-2</strain>
    </source>
</reference>
<dbReference type="Proteomes" id="UP000663937">
    <property type="component" value="Chromosome"/>
</dbReference>
<evidence type="ECO:0000256" key="1">
    <source>
        <dbReference type="ARBA" id="ARBA00007768"/>
    </source>
</evidence>
<name>A0A8A4ZGL2_9MICO</name>
<dbReference type="Gene3D" id="3.20.20.380">
    <property type="entry name" value="Copper homeostasis (CutC) domain"/>
    <property type="match status" value="1"/>
</dbReference>
<dbReference type="EMBL" id="CP071868">
    <property type="protein sequence ID" value="QTE29666.1"/>
    <property type="molecule type" value="Genomic_DNA"/>
</dbReference>
<evidence type="ECO:0000256" key="2">
    <source>
        <dbReference type="HAMAP-Rule" id="MF_00795"/>
    </source>
</evidence>
<comment type="caution">
    <text evidence="2">Once thought to be involved in copper homeostasis, experiments in E.coli have shown this is not the case.</text>
</comment>
<comment type="similarity">
    <text evidence="1 2">Belongs to the CutC family.</text>
</comment>
<protein>
    <recommendedName>
        <fullName evidence="2">PF03932 family protein CutC</fullName>
    </recommendedName>
</protein>
<dbReference type="GO" id="GO:0005737">
    <property type="term" value="C:cytoplasm"/>
    <property type="evidence" value="ECO:0007669"/>
    <property type="project" value="UniProtKB-SubCell"/>
</dbReference>
<keyword evidence="2" id="KW-0963">Cytoplasm</keyword>
<comment type="subcellular location">
    <subcellularLocation>
        <location evidence="2">Cytoplasm</location>
    </subcellularLocation>
</comment>
<dbReference type="PANTHER" id="PTHR12598">
    <property type="entry name" value="COPPER HOMEOSTASIS PROTEIN CUTC"/>
    <property type="match status" value="1"/>
</dbReference>
<gene>
    <name evidence="2" type="primary">cutC</name>
    <name evidence="3" type="ORF">J4E96_00970</name>
</gene>
<evidence type="ECO:0000313" key="3">
    <source>
        <dbReference type="EMBL" id="QTE29666.1"/>
    </source>
</evidence>
<dbReference type="KEGG" id="psic:J4E96_00970"/>
<dbReference type="HAMAP" id="MF_00795">
    <property type="entry name" value="CutC"/>
    <property type="match status" value="1"/>
</dbReference>
<dbReference type="InterPro" id="IPR005627">
    <property type="entry name" value="CutC-like"/>
</dbReference>
<proteinExistence type="inferred from homology"/>
<organism evidence="3 4">
    <name type="scientific">Pengzhenrongella sicca</name>
    <dbReference type="NCBI Taxonomy" id="2819238"/>
    <lineage>
        <taxon>Bacteria</taxon>
        <taxon>Bacillati</taxon>
        <taxon>Actinomycetota</taxon>
        <taxon>Actinomycetes</taxon>
        <taxon>Micrococcales</taxon>
        <taxon>Pengzhenrongella</taxon>
    </lineage>
</organism>